<evidence type="ECO:0000256" key="2">
    <source>
        <dbReference type="SAM" id="Phobius"/>
    </source>
</evidence>
<dbReference type="Gene3D" id="1.20.144.10">
    <property type="entry name" value="Phosphatidic acid phosphatase type 2/haloperoxidase"/>
    <property type="match status" value="1"/>
</dbReference>
<gene>
    <name evidence="4" type="ORF">Aru02nite_44620</name>
</gene>
<dbReference type="PANTHER" id="PTHR14969:SF13">
    <property type="entry name" value="AT30094P"/>
    <property type="match status" value="1"/>
</dbReference>
<evidence type="ECO:0000256" key="1">
    <source>
        <dbReference type="SAM" id="MobiDB-lite"/>
    </source>
</evidence>
<dbReference type="Pfam" id="PF01569">
    <property type="entry name" value="PAP2"/>
    <property type="match status" value="1"/>
</dbReference>
<dbReference type="InterPro" id="IPR000326">
    <property type="entry name" value="PAP2/HPO"/>
</dbReference>
<organism evidence="4 5">
    <name type="scientific">Actinocatenispora rupis</name>
    <dbReference type="NCBI Taxonomy" id="519421"/>
    <lineage>
        <taxon>Bacteria</taxon>
        <taxon>Bacillati</taxon>
        <taxon>Actinomycetota</taxon>
        <taxon>Actinomycetes</taxon>
        <taxon>Micromonosporales</taxon>
        <taxon>Micromonosporaceae</taxon>
        <taxon>Actinocatenispora</taxon>
    </lineage>
</organism>
<keyword evidence="2" id="KW-0812">Transmembrane</keyword>
<accession>A0A8J3JCP7</accession>
<proteinExistence type="predicted"/>
<dbReference type="SUPFAM" id="SSF48317">
    <property type="entry name" value="Acid phosphatase/Vanadium-dependent haloperoxidase"/>
    <property type="match status" value="1"/>
</dbReference>
<feature type="transmembrane region" description="Helical" evidence="2">
    <location>
        <begin position="179"/>
        <end position="200"/>
    </location>
</feature>
<evidence type="ECO:0000313" key="4">
    <source>
        <dbReference type="EMBL" id="GID13573.1"/>
    </source>
</evidence>
<feature type="transmembrane region" description="Helical" evidence="2">
    <location>
        <begin position="83"/>
        <end position="107"/>
    </location>
</feature>
<reference evidence="4" key="1">
    <citation type="submission" date="2021-01" db="EMBL/GenBank/DDBJ databases">
        <title>Whole genome shotgun sequence of Actinocatenispora rupis NBRC 107355.</title>
        <authorList>
            <person name="Komaki H."/>
            <person name="Tamura T."/>
        </authorList>
    </citation>
    <scope>NUCLEOTIDE SEQUENCE</scope>
    <source>
        <strain evidence="4">NBRC 107355</strain>
    </source>
</reference>
<dbReference type="RefSeq" id="WP_203660745.1">
    <property type="nucleotide sequence ID" value="NZ_BAAAZM010000015.1"/>
</dbReference>
<dbReference type="Proteomes" id="UP000612808">
    <property type="component" value="Unassembled WGS sequence"/>
</dbReference>
<feature type="domain" description="Phosphatidic acid phosphatase type 2/haloperoxidase" evidence="3">
    <location>
        <begin position="112"/>
        <end position="221"/>
    </location>
</feature>
<name>A0A8J3JCP7_9ACTN</name>
<protein>
    <recommendedName>
        <fullName evidence="3">Phosphatidic acid phosphatase type 2/haloperoxidase domain-containing protein</fullName>
    </recommendedName>
</protein>
<comment type="caution">
    <text evidence="4">The sequence shown here is derived from an EMBL/GenBank/DDBJ whole genome shotgun (WGS) entry which is preliminary data.</text>
</comment>
<dbReference type="SMART" id="SM00014">
    <property type="entry name" value="acidPPc"/>
    <property type="match status" value="1"/>
</dbReference>
<keyword evidence="2" id="KW-0472">Membrane</keyword>
<dbReference type="AlphaFoldDB" id="A0A8J3JCP7"/>
<evidence type="ECO:0000259" key="3">
    <source>
        <dbReference type="SMART" id="SM00014"/>
    </source>
</evidence>
<sequence length="242" mass="25356">MSAGRVYSAVPRVQQPEEQSDPGTYGQSTRVGARRVLGGLGLGVVLLVLGLAIKSGPLTAVGTGADSAVAGLRNGLFTLGAKAVTLIATPEMWAVLGLVIPVVLVVLRRRGQALRVFGVLIGTTAVTYVAKMVVQEHRPPKHLWLETPSSESFPSGHTAAACAVAVMLIILAGPARKRAMTIVGGIFVALVASSRVYLGVHYPMDTLGGALSCVCATVFLSGLAHLPPLRRWLLVLDNHSRR</sequence>
<dbReference type="EMBL" id="BOMB01000025">
    <property type="protein sequence ID" value="GID13573.1"/>
    <property type="molecule type" value="Genomic_DNA"/>
</dbReference>
<dbReference type="PANTHER" id="PTHR14969">
    <property type="entry name" value="SPHINGOSINE-1-PHOSPHATE PHOSPHOHYDROLASE"/>
    <property type="match status" value="1"/>
</dbReference>
<keyword evidence="2" id="KW-1133">Transmembrane helix</keyword>
<feature type="region of interest" description="Disordered" evidence="1">
    <location>
        <begin position="1"/>
        <end position="28"/>
    </location>
</feature>
<evidence type="ECO:0000313" key="5">
    <source>
        <dbReference type="Proteomes" id="UP000612808"/>
    </source>
</evidence>
<feature type="transmembrane region" description="Helical" evidence="2">
    <location>
        <begin position="36"/>
        <end position="53"/>
    </location>
</feature>
<dbReference type="CDD" id="cd03392">
    <property type="entry name" value="PAP2_like_2"/>
    <property type="match status" value="1"/>
</dbReference>
<dbReference type="InterPro" id="IPR036938">
    <property type="entry name" value="PAP2/HPO_sf"/>
</dbReference>
<feature type="transmembrane region" description="Helical" evidence="2">
    <location>
        <begin position="206"/>
        <end position="226"/>
    </location>
</feature>
<feature type="transmembrane region" description="Helical" evidence="2">
    <location>
        <begin position="154"/>
        <end position="172"/>
    </location>
</feature>
<keyword evidence="5" id="KW-1185">Reference proteome</keyword>
<feature type="transmembrane region" description="Helical" evidence="2">
    <location>
        <begin position="114"/>
        <end position="134"/>
    </location>
</feature>